<feature type="non-terminal residue" evidence="6">
    <location>
        <position position="75"/>
    </location>
</feature>
<proteinExistence type="predicted"/>
<sequence>MMNAEDAGPINDSVNTQPLMVAAGVATYRAFLEAGGQAPKVVAGHSFGEYAALVVAGALKFENAGKLLRLRAELM</sequence>
<dbReference type="InterPro" id="IPR001227">
    <property type="entry name" value="Ac_transferase_dom_sf"/>
</dbReference>
<keyword evidence="2" id="KW-0808">Transferase</keyword>
<organism evidence="6 7">
    <name type="scientific">Neisseria arctica</name>
    <dbReference type="NCBI Taxonomy" id="1470200"/>
    <lineage>
        <taxon>Bacteria</taxon>
        <taxon>Pseudomonadati</taxon>
        <taxon>Pseudomonadota</taxon>
        <taxon>Betaproteobacteria</taxon>
        <taxon>Neisseriales</taxon>
        <taxon>Neisseriaceae</taxon>
        <taxon>Neisseria</taxon>
    </lineage>
</organism>
<dbReference type="PATRIC" id="fig|1470200.3.peg.941"/>
<reference evidence="6 7" key="1">
    <citation type="submission" date="2014-11" db="EMBL/GenBank/DDBJ databases">
        <title>Genome of a novel goose pathogen.</title>
        <authorList>
            <person name="Hansen C.M."/>
            <person name="Hueffer K."/>
            <person name="Choi S.C."/>
        </authorList>
    </citation>
    <scope>NUCLEOTIDE SEQUENCE [LARGE SCALE GENOMIC DNA]</scope>
    <source>
        <strain evidence="6 7">KH1503</strain>
    </source>
</reference>
<evidence type="ECO:0000259" key="5">
    <source>
        <dbReference type="Pfam" id="PF00698"/>
    </source>
</evidence>
<dbReference type="Proteomes" id="UP000036027">
    <property type="component" value="Unassembled WGS sequence"/>
</dbReference>
<evidence type="ECO:0000256" key="2">
    <source>
        <dbReference type="ARBA" id="ARBA00022679"/>
    </source>
</evidence>
<keyword evidence="7" id="KW-1185">Reference proteome</keyword>
<dbReference type="AlphaFoldDB" id="A0A0J0YP04"/>
<dbReference type="GO" id="GO:0005829">
    <property type="term" value="C:cytosol"/>
    <property type="evidence" value="ECO:0007669"/>
    <property type="project" value="TreeGrafter"/>
</dbReference>
<dbReference type="InterPro" id="IPR050858">
    <property type="entry name" value="Mal-CoA-ACP_Trans/PKS_FabD"/>
</dbReference>
<dbReference type="InterPro" id="IPR016035">
    <property type="entry name" value="Acyl_Trfase/lysoPLipase"/>
</dbReference>
<evidence type="ECO:0000313" key="6">
    <source>
        <dbReference type="EMBL" id="KLT71862.1"/>
    </source>
</evidence>
<dbReference type="InterPro" id="IPR014043">
    <property type="entry name" value="Acyl_transferase_dom"/>
</dbReference>
<dbReference type="EMBL" id="JTDO01000184">
    <property type="protein sequence ID" value="KLT71862.1"/>
    <property type="molecule type" value="Genomic_DNA"/>
</dbReference>
<dbReference type="Pfam" id="PF00698">
    <property type="entry name" value="Acyl_transf_1"/>
    <property type="match status" value="1"/>
</dbReference>
<evidence type="ECO:0000256" key="1">
    <source>
        <dbReference type="ARBA" id="ARBA00013258"/>
    </source>
</evidence>
<protein>
    <recommendedName>
        <fullName evidence="1">[acyl-carrier-protein] S-malonyltransferase</fullName>
        <ecNumber evidence="1">2.3.1.39</ecNumber>
    </recommendedName>
</protein>
<comment type="caution">
    <text evidence="6">The sequence shown here is derived from an EMBL/GenBank/DDBJ whole genome shotgun (WGS) entry which is preliminary data.</text>
</comment>
<dbReference type="Gene3D" id="3.40.366.10">
    <property type="entry name" value="Malonyl-Coenzyme A Acyl Carrier Protein, domain 2"/>
    <property type="match status" value="1"/>
</dbReference>
<evidence type="ECO:0000313" key="7">
    <source>
        <dbReference type="Proteomes" id="UP000036027"/>
    </source>
</evidence>
<dbReference type="PANTHER" id="PTHR42681">
    <property type="entry name" value="MALONYL-COA-ACYL CARRIER PROTEIN TRANSACYLASE, MITOCHONDRIAL"/>
    <property type="match status" value="1"/>
</dbReference>
<comment type="catalytic activity">
    <reaction evidence="4">
        <text>holo-[ACP] + malonyl-CoA = malonyl-[ACP] + CoA</text>
        <dbReference type="Rhea" id="RHEA:41792"/>
        <dbReference type="Rhea" id="RHEA-COMP:9623"/>
        <dbReference type="Rhea" id="RHEA-COMP:9685"/>
        <dbReference type="ChEBI" id="CHEBI:57287"/>
        <dbReference type="ChEBI" id="CHEBI:57384"/>
        <dbReference type="ChEBI" id="CHEBI:64479"/>
        <dbReference type="ChEBI" id="CHEBI:78449"/>
        <dbReference type="EC" id="2.3.1.39"/>
    </reaction>
</comment>
<name>A0A0J0YP04_9NEIS</name>
<dbReference type="PANTHER" id="PTHR42681:SF1">
    <property type="entry name" value="MALONYL-COA-ACYL CARRIER PROTEIN TRANSACYLASE, MITOCHONDRIAL"/>
    <property type="match status" value="1"/>
</dbReference>
<dbReference type="STRING" id="1470200.PL75_11375"/>
<dbReference type="GO" id="GO:0004314">
    <property type="term" value="F:[acyl-carrier-protein] S-malonyltransferase activity"/>
    <property type="evidence" value="ECO:0007669"/>
    <property type="project" value="UniProtKB-EC"/>
</dbReference>
<dbReference type="EC" id="2.3.1.39" evidence="1"/>
<evidence type="ECO:0000256" key="3">
    <source>
        <dbReference type="ARBA" id="ARBA00023315"/>
    </source>
</evidence>
<keyword evidence="3" id="KW-0012">Acyltransferase</keyword>
<gene>
    <name evidence="6" type="ORF">PL75_11375</name>
</gene>
<accession>A0A0J0YP04</accession>
<dbReference type="GO" id="GO:0006633">
    <property type="term" value="P:fatty acid biosynthetic process"/>
    <property type="evidence" value="ECO:0007669"/>
    <property type="project" value="TreeGrafter"/>
</dbReference>
<evidence type="ECO:0000256" key="4">
    <source>
        <dbReference type="ARBA" id="ARBA00048462"/>
    </source>
</evidence>
<feature type="domain" description="Malonyl-CoA:ACP transacylase (MAT)" evidence="5">
    <location>
        <begin position="6"/>
        <end position="75"/>
    </location>
</feature>
<dbReference type="SUPFAM" id="SSF52151">
    <property type="entry name" value="FabD/lysophospholipase-like"/>
    <property type="match status" value="1"/>
</dbReference>